<proteinExistence type="inferred from homology"/>
<dbReference type="InterPro" id="IPR005064">
    <property type="entry name" value="BUG"/>
</dbReference>
<evidence type="ECO:0000256" key="2">
    <source>
        <dbReference type="SAM" id="SignalP"/>
    </source>
</evidence>
<comment type="similarity">
    <text evidence="1">Belongs to the UPF0065 (bug) family.</text>
</comment>
<feature type="signal peptide" evidence="2">
    <location>
        <begin position="1"/>
        <end position="22"/>
    </location>
</feature>
<comment type="caution">
    <text evidence="3">The sequence shown here is derived from an EMBL/GenBank/DDBJ whole genome shotgun (WGS) entry which is preliminary data.</text>
</comment>
<keyword evidence="4" id="KW-1185">Reference proteome</keyword>
<evidence type="ECO:0000313" key="4">
    <source>
        <dbReference type="Proteomes" id="UP001196565"/>
    </source>
</evidence>
<feature type="chain" id="PRO_5047133965" evidence="2">
    <location>
        <begin position="23"/>
        <end position="324"/>
    </location>
</feature>
<sequence>MMLLRRTLLTLAAASMPALARAAGFPERPVRIILPFAPGGNSDIVARLIAPVMGTTLGQAVVVENRAGAGGSIGATAAARSRADGYTVLFGSSGPLSVNPAVQATLPYDADRDFAPIGLLSRTPLVLAVTDSLPPRTLTELIAYSKANPGRVTIASAGTGSSTHLALELFNAASGAGLTHVPYRSGGDLIPDLMAGNVASTMTEISTAMPLHREGRIRILAVGSAQRSPVAPDLPTFVEAGLPEYTAGSYTALLVPAGTPADIVAALRDALVAAIADAGVVARLREMGTEVASAEEATPAGLTRVLHEEGAMARRAAAIAGLRQ</sequence>
<reference evidence="3 4" key="1">
    <citation type="submission" date="2021-07" db="EMBL/GenBank/DDBJ databases">
        <authorList>
            <person name="So Y."/>
        </authorList>
    </citation>
    <scope>NUCLEOTIDE SEQUENCE [LARGE SCALE GENOMIC DNA]</scope>
    <source>
        <strain evidence="3 4">HJA6</strain>
    </source>
</reference>
<evidence type="ECO:0000313" key="3">
    <source>
        <dbReference type="EMBL" id="MBW6401284.1"/>
    </source>
</evidence>
<evidence type="ECO:0000256" key="1">
    <source>
        <dbReference type="ARBA" id="ARBA00006987"/>
    </source>
</evidence>
<dbReference type="RefSeq" id="WP_219765866.1">
    <property type="nucleotide sequence ID" value="NZ_JAHYBZ010000011.1"/>
</dbReference>
<protein>
    <submittedName>
        <fullName evidence="3">Tripartite tricarboxylate transporter substrate binding protein</fullName>
    </submittedName>
</protein>
<keyword evidence="2" id="KW-0732">Signal</keyword>
<organism evidence="3 4">
    <name type="scientific">Roseomonas alba</name>
    <dbReference type="NCBI Taxonomy" id="2846776"/>
    <lineage>
        <taxon>Bacteria</taxon>
        <taxon>Pseudomonadati</taxon>
        <taxon>Pseudomonadota</taxon>
        <taxon>Alphaproteobacteria</taxon>
        <taxon>Acetobacterales</taxon>
        <taxon>Roseomonadaceae</taxon>
        <taxon>Roseomonas</taxon>
    </lineage>
</organism>
<accession>A0ABS7AJI5</accession>
<dbReference type="InterPro" id="IPR042100">
    <property type="entry name" value="Bug_dom1"/>
</dbReference>
<dbReference type="Gene3D" id="3.40.190.10">
    <property type="entry name" value="Periplasmic binding protein-like II"/>
    <property type="match status" value="1"/>
</dbReference>
<dbReference type="PANTHER" id="PTHR42928">
    <property type="entry name" value="TRICARBOXYLATE-BINDING PROTEIN"/>
    <property type="match status" value="1"/>
</dbReference>
<dbReference type="SUPFAM" id="SSF53850">
    <property type="entry name" value="Periplasmic binding protein-like II"/>
    <property type="match status" value="1"/>
</dbReference>
<dbReference type="PANTHER" id="PTHR42928:SF5">
    <property type="entry name" value="BLR1237 PROTEIN"/>
    <property type="match status" value="1"/>
</dbReference>
<dbReference type="Pfam" id="PF03401">
    <property type="entry name" value="TctC"/>
    <property type="match status" value="1"/>
</dbReference>
<dbReference type="PIRSF" id="PIRSF017082">
    <property type="entry name" value="YflP"/>
    <property type="match status" value="1"/>
</dbReference>
<dbReference type="EMBL" id="JAHYBZ010000011">
    <property type="protein sequence ID" value="MBW6401284.1"/>
    <property type="molecule type" value="Genomic_DNA"/>
</dbReference>
<dbReference type="Gene3D" id="3.40.190.150">
    <property type="entry name" value="Bordetella uptake gene, domain 1"/>
    <property type="match status" value="1"/>
</dbReference>
<name>A0ABS7AJI5_9PROT</name>
<dbReference type="Proteomes" id="UP001196565">
    <property type="component" value="Unassembled WGS sequence"/>
</dbReference>
<gene>
    <name evidence="3" type="ORF">KPL78_25730</name>
</gene>
<dbReference type="CDD" id="cd07012">
    <property type="entry name" value="PBP2_Bug_TTT"/>
    <property type="match status" value="1"/>
</dbReference>